<dbReference type="PANTHER" id="PTHR43309:SF5">
    <property type="entry name" value="5-OXOPROLINASE SUBUNIT C"/>
    <property type="match status" value="1"/>
</dbReference>
<dbReference type="InterPro" id="IPR003778">
    <property type="entry name" value="CT_A_B"/>
</dbReference>
<protein>
    <recommendedName>
        <fullName evidence="4">Carboxyltransferase domain-containing protein</fullName>
    </recommendedName>
</protein>
<dbReference type="Gene3D" id="2.40.100.10">
    <property type="entry name" value="Cyclophilin-like"/>
    <property type="match status" value="1"/>
</dbReference>
<organism evidence="5">
    <name type="scientific">marine metagenome</name>
    <dbReference type="NCBI Taxonomy" id="408172"/>
    <lineage>
        <taxon>unclassified sequences</taxon>
        <taxon>metagenomes</taxon>
        <taxon>ecological metagenomes</taxon>
    </lineage>
</organism>
<feature type="domain" description="Carboxyltransferase" evidence="4">
    <location>
        <begin position="25"/>
        <end position="300"/>
    </location>
</feature>
<dbReference type="SMART" id="SM00797">
    <property type="entry name" value="AHS2"/>
    <property type="match status" value="1"/>
</dbReference>
<name>A0A381Y233_9ZZZZ</name>
<dbReference type="Pfam" id="PF02626">
    <property type="entry name" value="CT_A_B"/>
    <property type="match status" value="1"/>
</dbReference>
<accession>A0A381Y233</accession>
<dbReference type="GO" id="GO:0016787">
    <property type="term" value="F:hydrolase activity"/>
    <property type="evidence" value="ECO:0007669"/>
    <property type="project" value="UniProtKB-KW"/>
</dbReference>
<evidence type="ECO:0000313" key="5">
    <source>
        <dbReference type="EMBL" id="SVA71078.1"/>
    </source>
</evidence>
<dbReference type="InterPro" id="IPR029000">
    <property type="entry name" value="Cyclophilin-like_dom_sf"/>
</dbReference>
<proteinExistence type="predicted"/>
<dbReference type="SUPFAM" id="SSF50891">
    <property type="entry name" value="Cyclophilin-like"/>
    <property type="match status" value="1"/>
</dbReference>
<keyword evidence="3" id="KW-0067">ATP-binding</keyword>
<evidence type="ECO:0000256" key="2">
    <source>
        <dbReference type="ARBA" id="ARBA00022801"/>
    </source>
</evidence>
<evidence type="ECO:0000256" key="1">
    <source>
        <dbReference type="ARBA" id="ARBA00022741"/>
    </source>
</evidence>
<dbReference type="EMBL" id="UINC01017218">
    <property type="protein sequence ID" value="SVA71078.1"/>
    <property type="molecule type" value="Genomic_DNA"/>
</dbReference>
<dbReference type="GO" id="GO:0005524">
    <property type="term" value="F:ATP binding"/>
    <property type="evidence" value="ECO:0007669"/>
    <property type="project" value="UniProtKB-KW"/>
</dbReference>
<dbReference type="AlphaFoldDB" id="A0A381Y233"/>
<reference evidence="5" key="1">
    <citation type="submission" date="2018-05" db="EMBL/GenBank/DDBJ databases">
        <authorList>
            <person name="Lanie J.A."/>
            <person name="Ng W.-L."/>
            <person name="Kazmierczak K.M."/>
            <person name="Andrzejewski T.M."/>
            <person name="Davidsen T.M."/>
            <person name="Wayne K.J."/>
            <person name="Tettelin H."/>
            <person name="Glass J.I."/>
            <person name="Rusch D."/>
            <person name="Podicherti R."/>
            <person name="Tsui H.-C.T."/>
            <person name="Winkler M.E."/>
        </authorList>
    </citation>
    <scope>NUCLEOTIDE SEQUENCE</scope>
</reference>
<evidence type="ECO:0000259" key="4">
    <source>
        <dbReference type="SMART" id="SM00797"/>
    </source>
</evidence>
<dbReference type="NCBIfam" id="TIGR00724">
    <property type="entry name" value="urea_amlyse_rel"/>
    <property type="match status" value="1"/>
</dbReference>
<dbReference type="InterPro" id="IPR052708">
    <property type="entry name" value="PxpC"/>
</dbReference>
<keyword evidence="1" id="KW-0547">Nucleotide-binding</keyword>
<sequence length="309" mass="33425">MKGFEVISSGLMTTIQDLGRTGWTQIGVPVSGAADQFSAALANFLLGKDINSPVLECTLSGPKLKLLIDQQIVVTGARMQVKVNNKIVHHDTVIDAEAGSTIEIQSSKCGCRCYIAFTKDMEATNFLGSVSTYEPGKFGGINGRALKKGDTISFNGLDKNSIKSGQGASPQFDNSWLIKVTEGPEFNRLSSNAKDSIENLEYIISNDSNRMGIRVEGPSLEINESGNMISGPVFTGTIQCPETGLPILLGPDAQTLGGYPRILQVVKADRHLIGQLRPGDQLKFQRISLEEAEKLWLDMALSFPFLSKI</sequence>
<dbReference type="PANTHER" id="PTHR43309">
    <property type="entry name" value="5-OXOPROLINASE SUBUNIT C"/>
    <property type="match status" value="1"/>
</dbReference>
<evidence type="ECO:0000256" key="3">
    <source>
        <dbReference type="ARBA" id="ARBA00022840"/>
    </source>
</evidence>
<keyword evidence="2" id="KW-0378">Hydrolase</keyword>
<gene>
    <name evidence="5" type="ORF">METZ01_LOCUS123932</name>
</gene>